<comment type="induction">
    <text evidence="4">Expressed only in the forespore compartment of sporulating cells.</text>
</comment>
<name>A0ABU6P3X6_9BACI</name>
<accession>A0ABU6P3X6</accession>
<protein>
    <recommendedName>
        <fullName evidence="4">Small, acid-soluble spore protein H</fullName>
        <shortName evidence="4">SASP H</shortName>
    </recommendedName>
</protein>
<evidence type="ECO:0000313" key="5">
    <source>
        <dbReference type="EMBL" id="MED4403780.1"/>
    </source>
</evidence>
<keyword evidence="6" id="KW-1185">Reference proteome</keyword>
<gene>
    <name evidence="4" type="primary">sspH</name>
    <name evidence="5" type="ORF">P9271_20940</name>
</gene>
<reference evidence="5 6" key="1">
    <citation type="submission" date="2023-03" db="EMBL/GenBank/DDBJ databases">
        <title>Bacillus Genome Sequencing.</title>
        <authorList>
            <person name="Dunlap C."/>
        </authorList>
    </citation>
    <scope>NUCLEOTIDE SEQUENCE [LARGE SCALE GENOMIC DNA]</scope>
    <source>
        <strain evidence="5 6">NRS-1717</strain>
    </source>
</reference>
<evidence type="ECO:0000256" key="4">
    <source>
        <dbReference type="HAMAP-Rule" id="MF_00667"/>
    </source>
</evidence>
<evidence type="ECO:0000313" key="6">
    <source>
        <dbReference type="Proteomes" id="UP001342826"/>
    </source>
</evidence>
<dbReference type="EMBL" id="JARTFS010000018">
    <property type="protein sequence ID" value="MED4403780.1"/>
    <property type="molecule type" value="Genomic_DNA"/>
</dbReference>
<evidence type="ECO:0000256" key="2">
    <source>
        <dbReference type="ARBA" id="ARBA00006573"/>
    </source>
</evidence>
<dbReference type="Proteomes" id="UP001342826">
    <property type="component" value="Unassembled WGS sequence"/>
</dbReference>
<evidence type="ECO:0000256" key="3">
    <source>
        <dbReference type="ARBA" id="ARBA00022969"/>
    </source>
</evidence>
<dbReference type="GeneID" id="301142084"/>
<comment type="similarity">
    <text evidence="2 4">Belongs to the SspH family.</text>
</comment>
<comment type="subcellular location">
    <subcellularLocation>
        <location evidence="1 4">Spore core</location>
    </subcellularLocation>
</comment>
<dbReference type="NCBIfam" id="TIGR02861">
    <property type="entry name" value="SASP_H"/>
    <property type="match status" value="1"/>
</dbReference>
<dbReference type="HAMAP" id="MF_00667">
    <property type="entry name" value="SspH"/>
    <property type="match status" value="1"/>
</dbReference>
<keyword evidence="3 4" id="KW-0749">Sporulation</keyword>
<dbReference type="RefSeq" id="WP_066232263.1">
    <property type="nucleotide sequence ID" value="NZ_JARTFQ010000006.1"/>
</dbReference>
<comment type="caution">
    <text evidence="5">The sequence shown here is derived from an EMBL/GenBank/DDBJ whole genome shotgun (WGS) entry which is preliminary data.</text>
</comment>
<sequence>MNVRRAKEISQQSEIVDVYYNDETILIQNVNEADGTARIYSRNNRENELTVPVSSLMEK</sequence>
<dbReference type="Pfam" id="PF08141">
    <property type="entry name" value="SspH"/>
    <property type="match status" value="1"/>
</dbReference>
<organism evidence="5 6">
    <name type="scientific">Metabacillus fastidiosus</name>
    <dbReference type="NCBI Taxonomy" id="1458"/>
    <lineage>
        <taxon>Bacteria</taxon>
        <taxon>Bacillati</taxon>
        <taxon>Bacillota</taxon>
        <taxon>Bacilli</taxon>
        <taxon>Bacillales</taxon>
        <taxon>Bacillaceae</taxon>
        <taxon>Metabacillus</taxon>
    </lineage>
</organism>
<proteinExistence type="evidence at transcript level"/>
<dbReference type="InterPro" id="IPR012610">
    <property type="entry name" value="SASP_SspH"/>
</dbReference>
<evidence type="ECO:0000256" key="1">
    <source>
        <dbReference type="ARBA" id="ARBA00004288"/>
    </source>
</evidence>